<dbReference type="Proteomes" id="UP001056035">
    <property type="component" value="Chromosome"/>
</dbReference>
<evidence type="ECO:0000259" key="4">
    <source>
        <dbReference type="PROSITE" id="PS51186"/>
    </source>
</evidence>
<sequence length="198" mass="22214">MRLQVPRLRLQEGVTAVRPLVRADLDALLALRVQNRGFLAPFEAIREESFFTRAAQSREITLDGDAWTSGLGYAFAVVAVHEGRRERLIGRVALSNVVRGAWQNATVGYWISEDACGFGHASAALGLVVEFAFRHAGLHRVQPAIMPRNVRSRRVVEKNGFRHEGTAQRYLMIDGVWEDHDIFALTAEEWHARRAAEA</sequence>
<evidence type="ECO:0000313" key="6">
    <source>
        <dbReference type="Proteomes" id="UP001056035"/>
    </source>
</evidence>
<evidence type="ECO:0000256" key="2">
    <source>
        <dbReference type="ARBA" id="ARBA00023315"/>
    </source>
</evidence>
<dbReference type="PANTHER" id="PTHR43792">
    <property type="entry name" value="GNAT FAMILY, PUTATIVE (AFU_ORTHOLOGUE AFUA_3G00765)-RELATED-RELATED"/>
    <property type="match status" value="1"/>
</dbReference>
<dbReference type="Gene3D" id="3.40.630.30">
    <property type="match status" value="1"/>
</dbReference>
<proteinExistence type="inferred from homology"/>
<gene>
    <name evidence="5" type="ORF">NBH00_25030</name>
</gene>
<protein>
    <submittedName>
        <fullName evidence="5">GNAT family N-acetyltransferase</fullName>
        <ecNumber evidence="5">2.3.1.-</ecNumber>
    </submittedName>
</protein>
<dbReference type="RefSeq" id="WP_254571285.1">
    <property type="nucleotide sequence ID" value="NZ_CP098502.1"/>
</dbReference>
<evidence type="ECO:0000313" key="5">
    <source>
        <dbReference type="EMBL" id="UTI64584.1"/>
    </source>
</evidence>
<keyword evidence="6" id="KW-1185">Reference proteome</keyword>
<keyword evidence="2 5" id="KW-0012">Acyltransferase</keyword>
<dbReference type="PROSITE" id="PS51186">
    <property type="entry name" value="GNAT"/>
    <property type="match status" value="1"/>
</dbReference>
<dbReference type="SUPFAM" id="SSF55729">
    <property type="entry name" value="Acyl-CoA N-acyltransferases (Nat)"/>
    <property type="match status" value="1"/>
</dbReference>
<dbReference type="EC" id="2.3.1.-" evidence="5"/>
<dbReference type="InterPro" id="IPR000182">
    <property type="entry name" value="GNAT_dom"/>
</dbReference>
<evidence type="ECO:0000256" key="3">
    <source>
        <dbReference type="ARBA" id="ARBA00038502"/>
    </source>
</evidence>
<feature type="domain" description="N-acetyltransferase" evidence="4">
    <location>
        <begin position="15"/>
        <end position="188"/>
    </location>
</feature>
<name>A0ABY5DVL6_9ACTN</name>
<keyword evidence="1 5" id="KW-0808">Transferase</keyword>
<comment type="similarity">
    <text evidence="3">Belongs to the acetyltransferase family. RimJ subfamily.</text>
</comment>
<dbReference type="GO" id="GO:0016746">
    <property type="term" value="F:acyltransferase activity"/>
    <property type="evidence" value="ECO:0007669"/>
    <property type="project" value="UniProtKB-KW"/>
</dbReference>
<dbReference type="InterPro" id="IPR051531">
    <property type="entry name" value="N-acetyltransferase"/>
</dbReference>
<evidence type="ECO:0000256" key="1">
    <source>
        <dbReference type="ARBA" id="ARBA00022679"/>
    </source>
</evidence>
<organism evidence="5 6">
    <name type="scientific">Paraconexibacter antarcticus</name>
    <dbReference type="NCBI Taxonomy" id="2949664"/>
    <lineage>
        <taxon>Bacteria</taxon>
        <taxon>Bacillati</taxon>
        <taxon>Actinomycetota</taxon>
        <taxon>Thermoleophilia</taxon>
        <taxon>Solirubrobacterales</taxon>
        <taxon>Paraconexibacteraceae</taxon>
        <taxon>Paraconexibacter</taxon>
    </lineage>
</organism>
<dbReference type="EMBL" id="CP098502">
    <property type="protein sequence ID" value="UTI64584.1"/>
    <property type="molecule type" value="Genomic_DNA"/>
</dbReference>
<dbReference type="Pfam" id="PF13302">
    <property type="entry name" value="Acetyltransf_3"/>
    <property type="match status" value="1"/>
</dbReference>
<accession>A0ABY5DVL6</accession>
<dbReference type="PANTHER" id="PTHR43792:SF8">
    <property type="entry name" value="[RIBOSOMAL PROTEIN US5]-ALANINE N-ACETYLTRANSFERASE"/>
    <property type="match status" value="1"/>
</dbReference>
<dbReference type="InterPro" id="IPR016181">
    <property type="entry name" value="Acyl_CoA_acyltransferase"/>
</dbReference>
<reference evidence="5 6" key="1">
    <citation type="submission" date="2022-06" db="EMBL/GenBank/DDBJ databases">
        <title>Paraconexibacter antarcticus.</title>
        <authorList>
            <person name="Kim C.S."/>
        </authorList>
    </citation>
    <scope>NUCLEOTIDE SEQUENCE [LARGE SCALE GENOMIC DNA]</scope>
    <source>
        <strain evidence="5 6">02-257</strain>
    </source>
</reference>